<accession>A0ABT3WXH5</accession>
<dbReference type="EMBL" id="JAPMKV010000006">
    <property type="protein sequence ID" value="MCX7445522.1"/>
    <property type="molecule type" value="Genomic_DNA"/>
</dbReference>
<keyword evidence="4 7" id="KW-0479">Metal-binding</keyword>
<keyword evidence="13" id="KW-1185">Reference proteome</keyword>
<dbReference type="Pfam" id="PF02879">
    <property type="entry name" value="PGM_PMM_II"/>
    <property type="match status" value="1"/>
</dbReference>
<evidence type="ECO:0000313" key="13">
    <source>
        <dbReference type="Proteomes" id="UP001081709"/>
    </source>
</evidence>
<dbReference type="InterPro" id="IPR005844">
    <property type="entry name" value="A-D-PHexomutase_a/b/a-I"/>
</dbReference>
<dbReference type="SUPFAM" id="SSF53738">
    <property type="entry name" value="Phosphoglucomutase, first 3 domains"/>
    <property type="match status" value="3"/>
</dbReference>
<dbReference type="PRINTS" id="PR00509">
    <property type="entry name" value="PGMPMM"/>
</dbReference>
<dbReference type="InterPro" id="IPR005843">
    <property type="entry name" value="A-D-PHexomutase_C"/>
</dbReference>
<evidence type="ECO:0000259" key="9">
    <source>
        <dbReference type="Pfam" id="PF02878"/>
    </source>
</evidence>
<dbReference type="PROSITE" id="PS00710">
    <property type="entry name" value="PGM_PMM"/>
    <property type="match status" value="1"/>
</dbReference>
<proteinExistence type="inferred from homology"/>
<evidence type="ECO:0000256" key="6">
    <source>
        <dbReference type="ARBA" id="ARBA00023235"/>
    </source>
</evidence>
<organism evidence="12 13">
    <name type="scientific">Corynebacterium pygosceleis</name>
    <dbReference type="NCBI Taxonomy" id="2800406"/>
    <lineage>
        <taxon>Bacteria</taxon>
        <taxon>Bacillati</taxon>
        <taxon>Actinomycetota</taxon>
        <taxon>Actinomycetes</taxon>
        <taxon>Mycobacteriales</taxon>
        <taxon>Corynebacteriaceae</taxon>
        <taxon>Corynebacterium</taxon>
    </lineage>
</organism>
<dbReference type="SUPFAM" id="SSF55957">
    <property type="entry name" value="Phosphoglucomutase, C-terminal domain"/>
    <property type="match status" value="1"/>
</dbReference>
<evidence type="ECO:0000256" key="7">
    <source>
        <dbReference type="RuleBase" id="RU004326"/>
    </source>
</evidence>
<evidence type="ECO:0000256" key="3">
    <source>
        <dbReference type="ARBA" id="ARBA00022553"/>
    </source>
</evidence>
<dbReference type="InterPro" id="IPR036900">
    <property type="entry name" value="A-D-PHexomutase_C_sf"/>
</dbReference>
<evidence type="ECO:0000259" key="10">
    <source>
        <dbReference type="Pfam" id="PF02879"/>
    </source>
</evidence>
<dbReference type="Pfam" id="PF00408">
    <property type="entry name" value="PGM_PMM_IV"/>
    <property type="match status" value="1"/>
</dbReference>
<protein>
    <submittedName>
        <fullName evidence="12">Phospho-sugar mutase</fullName>
    </submittedName>
</protein>
<dbReference type="PANTHER" id="PTHR45745:SF1">
    <property type="entry name" value="PHOSPHOGLUCOMUTASE 2B-RELATED"/>
    <property type="match status" value="1"/>
</dbReference>
<keyword evidence="6" id="KW-0413">Isomerase</keyword>
<reference evidence="12" key="1">
    <citation type="submission" date="2022-11" db="EMBL/GenBank/DDBJ databases">
        <title>Corynebacterium sp. isolated from Penguins.</title>
        <authorList>
            <person name="Sedlar K."/>
            <person name="Svec P."/>
        </authorList>
    </citation>
    <scope>NUCLEOTIDE SEQUENCE</scope>
    <source>
        <strain evidence="12">P7003</strain>
    </source>
</reference>
<dbReference type="Gene3D" id="3.40.120.10">
    <property type="entry name" value="Alpha-D-Glucose-1,6-Bisphosphate, subunit A, domain 3"/>
    <property type="match status" value="3"/>
</dbReference>
<feature type="domain" description="Alpha-D-phosphohexomutase alpha/beta/alpha" evidence="10">
    <location>
        <begin position="236"/>
        <end position="320"/>
    </location>
</feature>
<keyword evidence="3" id="KW-0597">Phosphoprotein</keyword>
<feature type="domain" description="Alpha-D-phosphohexomutase alpha/beta/alpha" evidence="11">
    <location>
        <begin position="334"/>
        <end position="447"/>
    </location>
</feature>
<dbReference type="PANTHER" id="PTHR45745">
    <property type="entry name" value="PHOSPHOMANNOMUTASE 45A"/>
    <property type="match status" value="1"/>
</dbReference>
<name>A0ABT3WXH5_9CORY</name>
<comment type="similarity">
    <text evidence="2 7">Belongs to the phosphohexose mutase family.</text>
</comment>
<dbReference type="InterPro" id="IPR005845">
    <property type="entry name" value="A-D-PHexomutase_a/b/a-II"/>
</dbReference>
<comment type="cofactor">
    <cofactor evidence="1">
        <name>Mg(2+)</name>
        <dbReference type="ChEBI" id="CHEBI:18420"/>
    </cofactor>
</comment>
<dbReference type="Pfam" id="PF02878">
    <property type="entry name" value="PGM_PMM_I"/>
    <property type="match status" value="1"/>
</dbReference>
<evidence type="ECO:0000256" key="2">
    <source>
        <dbReference type="ARBA" id="ARBA00010231"/>
    </source>
</evidence>
<evidence type="ECO:0000256" key="4">
    <source>
        <dbReference type="ARBA" id="ARBA00022723"/>
    </source>
</evidence>
<evidence type="ECO:0000259" key="11">
    <source>
        <dbReference type="Pfam" id="PF02880"/>
    </source>
</evidence>
<evidence type="ECO:0000259" key="8">
    <source>
        <dbReference type="Pfam" id="PF00408"/>
    </source>
</evidence>
<dbReference type="InterPro" id="IPR016055">
    <property type="entry name" value="A-D-PHexomutase_a/b/a-I/II/III"/>
</dbReference>
<sequence>MTIIDRARDWASHDPDPATREELNRLIDSAVSSTADGAAATELESRFAGPLTFGTAGLRGRVGAGETRMNRAVVTRATHGLMSWLNEQVDGTPTVVIGCDARHGSADFRKAAAGVVAAAGGRALVLPAQLPTPVTAFAVRHLGADAGIMVTASHNPPDDNGYKVYLGGRVAPGPAEGVQLIGPADAEIADAIAAAPPADEIALAWEKAEHVDVLDAYLARAGEIGRTFPAADGARPNLRVVLTPMHGVGGSTAVRALEAAGFTDVHLVPGQAEPDPDFPTVAFPNPEEPGALDLSMELAREIDADIIIALDPDADRCSTAVPDADAPGGWRQLTGDEIGALLGEFLASRGENGGTAEAPVLANSIVSGRLLGRIAEFHGLRHETTLTGFKWIARTPGMIFGYEEAIGYCCDPGHVRDKDGVTAAVTMCSLAADVKGRGRTLRDELDDLARTHGLHATAPLTFRVADTSLISEGMRTLRSTPPRELAGSPVVECVDLLDGYRGLPPTDGILLITRDDDRVIVRPSGTEPKLKCYLEVVLSVEDGGPVPHGTAGARLERIRSDMAAATGMG</sequence>
<evidence type="ECO:0000313" key="12">
    <source>
        <dbReference type="EMBL" id="MCX7445522.1"/>
    </source>
</evidence>
<evidence type="ECO:0000256" key="1">
    <source>
        <dbReference type="ARBA" id="ARBA00001946"/>
    </source>
</evidence>
<gene>
    <name evidence="12" type="ORF">OS125_09755</name>
</gene>
<dbReference type="Proteomes" id="UP001081709">
    <property type="component" value="Unassembled WGS sequence"/>
</dbReference>
<dbReference type="RefSeq" id="WP_267186709.1">
    <property type="nucleotide sequence ID" value="NZ_JAPMKV010000006.1"/>
</dbReference>
<keyword evidence="5 7" id="KW-0460">Magnesium</keyword>
<comment type="caution">
    <text evidence="12">The sequence shown here is derived from an EMBL/GenBank/DDBJ whole genome shotgun (WGS) entry which is preliminary data.</text>
</comment>
<evidence type="ECO:0000256" key="5">
    <source>
        <dbReference type="ARBA" id="ARBA00022842"/>
    </source>
</evidence>
<dbReference type="Pfam" id="PF02880">
    <property type="entry name" value="PGM_PMM_III"/>
    <property type="match status" value="1"/>
</dbReference>
<feature type="domain" description="Alpha-D-phosphohexomutase C-terminal" evidence="8">
    <location>
        <begin position="512"/>
        <end position="537"/>
    </location>
</feature>
<dbReference type="InterPro" id="IPR005846">
    <property type="entry name" value="A-D-PHexomutase_a/b/a-III"/>
</dbReference>
<dbReference type="Gene3D" id="3.30.310.50">
    <property type="entry name" value="Alpha-D-phosphohexomutase, C-terminal domain"/>
    <property type="match status" value="1"/>
</dbReference>
<dbReference type="InterPro" id="IPR016066">
    <property type="entry name" value="A-D-PHexomutase_CS"/>
</dbReference>
<feature type="domain" description="Alpha-D-phosphohexomutase alpha/beta/alpha" evidence="9">
    <location>
        <begin position="52"/>
        <end position="168"/>
    </location>
</feature>
<dbReference type="InterPro" id="IPR005841">
    <property type="entry name" value="Alpha-D-phosphohexomutase_SF"/>
</dbReference>
<dbReference type="CDD" id="cd05799">
    <property type="entry name" value="PGM2"/>
    <property type="match status" value="1"/>
</dbReference>